<feature type="transmembrane region" description="Helical" evidence="1">
    <location>
        <begin position="159"/>
        <end position="178"/>
    </location>
</feature>
<dbReference type="Proteomes" id="UP000717585">
    <property type="component" value="Unassembled WGS sequence"/>
</dbReference>
<sequence length="238" mass="27136">MAAGSAATEKRSASVLDSRELYLHVPWYSDVVRILWLLATSFFNSIISTRSPKFEGFHLPVYQCYYMFLTHQVLVITYLFKRLVASHPSLSSRVNRAIERGELYITAVTFSYGVTVLSFIVLYWPNRWSHEQWICHFPPVIVGYVLHKQAVARPVNSSVRSWAPGLAMILAGLFYRAICGGDIEFAYRIPFKNPDGDFVWPACALFSAWISWSLMRQRGAGTVVEQVMHVELADCKTK</sequence>
<keyword evidence="3" id="KW-1185">Reference proteome</keyword>
<organism evidence="2 3">
    <name type="scientific">Carpediemonas membranifera</name>
    <dbReference type="NCBI Taxonomy" id="201153"/>
    <lineage>
        <taxon>Eukaryota</taxon>
        <taxon>Metamonada</taxon>
        <taxon>Carpediemonas-like organisms</taxon>
        <taxon>Carpediemonas</taxon>
    </lineage>
</organism>
<name>A0A8J6E2Q1_9EUKA</name>
<protein>
    <submittedName>
        <fullName evidence="2">Uncharacterized protein</fullName>
    </submittedName>
</protein>
<dbReference type="EMBL" id="JAHDYR010000038">
    <property type="protein sequence ID" value="KAG9392167.1"/>
    <property type="molecule type" value="Genomic_DNA"/>
</dbReference>
<evidence type="ECO:0000256" key="1">
    <source>
        <dbReference type="SAM" id="Phobius"/>
    </source>
</evidence>
<evidence type="ECO:0000313" key="2">
    <source>
        <dbReference type="EMBL" id="KAG9392167.1"/>
    </source>
</evidence>
<evidence type="ECO:0000313" key="3">
    <source>
        <dbReference type="Proteomes" id="UP000717585"/>
    </source>
</evidence>
<feature type="transmembrane region" description="Helical" evidence="1">
    <location>
        <begin position="21"/>
        <end position="39"/>
    </location>
</feature>
<keyword evidence="1" id="KW-0472">Membrane</keyword>
<reference evidence="2" key="1">
    <citation type="submission" date="2021-05" db="EMBL/GenBank/DDBJ databases">
        <title>A free-living protist that lacks canonical eukaryotic 1 DNA replication and segregation systems.</title>
        <authorList>
            <person name="Salas-Leiva D.E."/>
            <person name="Tromer E.C."/>
            <person name="Curtis B.A."/>
            <person name="Jerlstrom-Hultqvist J."/>
            <person name="Kolisko M."/>
            <person name="Yi Z."/>
            <person name="Salas-Leiva J.S."/>
            <person name="Gallot-Lavallee L."/>
            <person name="Kops G.J.P.L."/>
            <person name="Archibald J.M."/>
            <person name="Simpson A.G.B."/>
            <person name="Roger A.J."/>
        </authorList>
    </citation>
    <scope>NUCLEOTIDE SEQUENCE</scope>
    <source>
        <strain evidence="2">BICM</strain>
    </source>
</reference>
<feature type="transmembrane region" description="Helical" evidence="1">
    <location>
        <begin position="59"/>
        <end position="80"/>
    </location>
</feature>
<comment type="caution">
    <text evidence="2">The sequence shown here is derived from an EMBL/GenBank/DDBJ whole genome shotgun (WGS) entry which is preliminary data.</text>
</comment>
<feature type="transmembrane region" description="Helical" evidence="1">
    <location>
        <begin position="101"/>
        <end position="124"/>
    </location>
</feature>
<keyword evidence="1" id="KW-0812">Transmembrane</keyword>
<accession>A0A8J6E2Q1</accession>
<proteinExistence type="predicted"/>
<keyword evidence="1" id="KW-1133">Transmembrane helix</keyword>
<gene>
    <name evidence="2" type="ORF">J8273_5148</name>
</gene>
<dbReference type="AlphaFoldDB" id="A0A8J6E2Q1"/>